<comment type="caution">
    <text evidence="2">The sequence shown here is derived from an EMBL/GenBank/DDBJ whole genome shotgun (WGS) entry which is preliminary data.</text>
</comment>
<dbReference type="Proteomes" id="UP001152795">
    <property type="component" value="Unassembled WGS sequence"/>
</dbReference>
<keyword evidence="3" id="KW-1185">Reference proteome</keyword>
<dbReference type="PANTHER" id="PTHR46954:SF1">
    <property type="entry name" value="C2H2-TYPE DOMAIN-CONTAINING PROTEIN"/>
    <property type="match status" value="1"/>
</dbReference>
<name>A0A7D9KGX2_PARCT</name>
<sequence length="522" mass="59031">MAIHVLEGQQRYDSFVQAFRDTNPYLKKQVQFLEAQKTWNNLKTEPEKINKKIIEYKTKAVELRSKSLSFWLKTSNAPPEKKSREVEGSETNTKVQDSGRIRDEEKGCENDSLPIPATTSTTRGKEAPAQDKLKTEIGNMKAQLTSLVTLQNTGLSLVKPEKVKELKTTINTQEMLLKRRVNEAARQRKRRAKLKESIRVSSSASADRRRCEILRTVTTLDDLNKELSSFGFKIGRPATYLRLLPRRQDTIEGKRHVKTVSVKLLRPENTLRKANVDRMFAKSFVDDVRGICSLFGPDAVLFLSNYDKARVPLGLAAANLQAPIRMHLDYKVRLNDHSFVIGPRHTLIPSVYAVCEVRPNGELSYSGKTFIRVRNGKHDSSTAFTHAYDLRELFLKGSIPQKPILLMETDGAQDDAQDRLFTLSMLLERRMAPLSHDIAGVILSHDHNGNHLSSSGNTTDEELEKRNFLATAHILSEVWSNTVIDNHKVDCVAVPIGKEFVPDDPNPSWVANHVQQATLFKL</sequence>
<dbReference type="AlphaFoldDB" id="A0A7D9KGX2"/>
<protein>
    <submittedName>
        <fullName evidence="2">Uncharacterized protein</fullName>
    </submittedName>
</protein>
<proteinExistence type="predicted"/>
<gene>
    <name evidence="2" type="ORF">PACLA_8A048507</name>
</gene>
<evidence type="ECO:0000313" key="3">
    <source>
        <dbReference type="Proteomes" id="UP001152795"/>
    </source>
</evidence>
<dbReference type="PANTHER" id="PTHR46954">
    <property type="entry name" value="C2H2-TYPE DOMAIN-CONTAINING PROTEIN"/>
    <property type="match status" value="1"/>
</dbReference>
<feature type="region of interest" description="Disordered" evidence="1">
    <location>
        <begin position="75"/>
        <end position="128"/>
    </location>
</feature>
<dbReference type="EMBL" id="CACRXK020035889">
    <property type="protein sequence ID" value="CAB4044708.1"/>
    <property type="molecule type" value="Genomic_DNA"/>
</dbReference>
<evidence type="ECO:0000256" key="1">
    <source>
        <dbReference type="SAM" id="MobiDB-lite"/>
    </source>
</evidence>
<feature type="compositionally biased region" description="Basic and acidic residues" evidence="1">
    <location>
        <begin position="97"/>
        <end position="109"/>
    </location>
</feature>
<dbReference type="OrthoDB" id="7698126at2759"/>
<accession>A0A7D9KGX2</accession>
<evidence type="ECO:0000313" key="2">
    <source>
        <dbReference type="EMBL" id="CAB4044708.1"/>
    </source>
</evidence>
<organism evidence="2 3">
    <name type="scientific">Paramuricea clavata</name>
    <name type="common">Red gorgonian</name>
    <name type="synonym">Violescent sea-whip</name>
    <dbReference type="NCBI Taxonomy" id="317549"/>
    <lineage>
        <taxon>Eukaryota</taxon>
        <taxon>Metazoa</taxon>
        <taxon>Cnidaria</taxon>
        <taxon>Anthozoa</taxon>
        <taxon>Octocorallia</taxon>
        <taxon>Malacalcyonacea</taxon>
        <taxon>Plexauridae</taxon>
        <taxon>Paramuricea</taxon>
    </lineage>
</organism>
<reference evidence="2" key="1">
    <citation type="submission" date="2020-04" db="EMBL/GenBank/DDBJ databases">
        <authorList>
            <person name="Alioto T."/>
            <person name="Alioto T."/>
            <person name="Gomez Garrido J."/>
        </authorList>
    </citation>
    <scope>NUCLEOTIDE SEQUENCE</scope>
    <source>
        <strain evidence="2">A484AB</strain>
    </source>
</reference>